<organism evidence="2 3">
    <name type="scientific">Algoriphagus lacus</name>
    <dbReference type="NCBI Taxonomy" id="2056311"/>
    <lineage>
        <taxon>Bacteria</taxon>
        <taxon>Pseudomonadati</taxon>
        <taxon>Bacteroidota</taxon>
        <taxon>Cytophagia</taxon>
        <taxon>Cytophagales</taxon>
        <taxon>Cyclobacteriaceae</taxon>
        <taxon>Algoriphagus</taxon>
    </lineage>
</organism>
<name>A0A418PMQ7_9BACT</name>
<feature type="domain" description="Glycosyltransferase 2-like" evidence="1">
    <location>
        <begin position="9"/>
        <end position="127"/>
    </location>
</feature>
<dbReference type="RefSeq" id="WP_119479042.1">
    <property type="nucleotide sequence ID" value="NZ_QXML01000010.1"/>
</dbReference>
<keyword evidence="2" id="KW-0808">Transferase</keyword>
<evidence type="ECO:0000259" key="1">
    <source>
        <dbReference type="Pfam" id="PF00535"/>
    </source>
</evidence>
<dbReference type="InterPro" id="IPR029044">
    <property type="entry name" value="Nucleotide-diphossugar_trans"/>
</dbReference>
<proteinExistence type="predicted"/>
<dbReference type="Gene3D" id="3.90.550.10">
    <property type="entry name" value="Spore Coat Polysaccharide Biosynthesis Protein SpsA, Chain A"/>
    <property type="match status" value="1"/>
</dbReference>
<comment type="caution">
    <text evidence="2">The sequence shown here is derived from an EMBL/GenBank/DDBJ whole genome shotgun (WGS) entry which is preliminary data.</text>
</comment>
<dbReference type="GO" id="GO:0016740">
    <property type="term" value="F:transferase activity"/>
    <property type="evidence" value="ECO:0007669"/>
    <property type="project" value="UniProtKB-KW"/>
</dbReference>
<dbReference type="AlphaFoldDB" id="A0A418PMQ7"/>
<dbReference type="Pfam" id="PF00535">
    <property type="entry name" value="Glycos_transf_2"/>
    <property type="match status" value="1"/>
</dbReference>
<dbReference type="EMBL" id="QXML01000010">
    <property type="protein sequence ID" value="RIW13089.1"/>
    <property type="molecule type" value="Genomic_DNA"/>
</dbReference>
<dbReference type="SUPFAM" id="SSF53448">
    <property type="entry name" value="Nucleotide-diphospho-sugar transferases"/>
    <property type="match status" value="1"/>
</dbReference>
<keyword evidence="3" id="KW-1185">Reference proteome</keyword>
<dbReference type="OrthoDB" id="7665907at2"/>
<gene>
    <name evidence="2" type="ORF">D0X99_16900</name>
</gene>
<dbReference type="InterPro" id="IPR001173">
    <property type="entry name" value="Glyco_trans_2-like"/>
</dbReference>
<protein>
    <submittedName>
        <fullName evidence="2">Glycosyltransferase</fullName>
    </submittedName>
</protein>
<evidence type="ECO:0000313" key="2">
    <source>
        <dbReference type="EMBL" id="RIW13089.1"/>
    </source>
</evidence>
<dbReference type="Proteomes" id="UP000283522">
    <property type="component" value="Unassembled WGS sequence"/>
</dbReference>
<evidence type="ECO:0000313" key="3">
    <source>
        <dbReference type="Proteomes" id="UP000283522"/>
    </source>
</evidence>
<accession>A0A418PMQ7</accession>
<reference evidence="2 3" key="1">
    <citation type="submission" date="2018-09" db="EMBL/GenBank/DDBJ databases">
        <authorList>
            <person name="Wang X."/>
            <person name="Du Z."/>
        </authorList>
    </citation>
    <scope>NUCLEOTIDE SEQUENCE [LARGE SCALE GENOMIC DNA]</scope>
    <source>
        <strain evidence="2 3">N3</strain>
    </source>
</reference>
<sequence>MDKQFGGFIITYQRPEDLLNTINQVFAQSFPPQKLWIIDNSADQVTKTAIQNLNDPRLVYYAVGYNSGPAGAAKIGLEMLTKEGFQWIYWGDDNDPPPYPYTFERLFSLIQSNLHLKVGQVGVVGQRFDKNLGKTLRLKNIELEQSPVVAVDTISGNQSKIINSAVIREGILTSPELFFGFEELDFDLKMGSSGYLSLVDSRIFLELREKYQRAQFERPVYSKKSSNSISREYYSIRNLLWILRKNRMMVAYWINVGKSISKMLIGFRFGWNYGVLNMNIVFKGLKDGVLKGLE</sequence>